<gene>
    <name evidence="2" type="ORF">KL86DES1_20800</name>
</gene>
<feature type="transmembrane region" description="Helical" evidence="1">
    <location>
        <begin position="12"/>
        <end position="30"/>
    </location>
</feature>
<accession>A0A212L572</accession>
<dbReference type="RefSeq" id="WP_179980345.1">
    <property type="nucleotide sequence ID" value="NZ_LT608333.1"/>
</dbReference>
<evidence type="ECO:0000256" key="1">
    <source>
        <dbReference type="SAM" id="Phobius"/>
    </source>
</evidence>
<keyword evidence="1" id="KW-1133">Transmembrane helix</keyword>
<reference evidence="2" key="1">
    <citation type="submission" date="2016-08" db="EMBL/GenBank/DDBJ databases">
        <authorList>
            <person name="Seilhamer J.J."/>
        </authorList>
    </citation>
    <scope>NUCLEOTIDE SEQUENCE</scope>
    <source>
        <strain evidence="2">86-1</strain>
    </source>
</reference>
<dbReference type="EMBL" id="FMJC01000002">
    <property type="protein sequence ID" value="SCM72724.1"/>
    <property type="molecule type" value="Genomic_DNA"/>
</dbReference>
<dbReference type="AlphaFoldDB" id="A0A212L572"/>
<proteinExistence type="predicted"/>
<sequence length="119" mass="12735">MPAKRKPVAISTMALMSVGTVVSLNALPMMAAEGLSRIHRHVLYSGLGFLGVAFAFLVEFFHRTTCPSATPPSVGLVAGGLCTFLAMPLLVHAFKNLDGSSRRKQKTAFNPMATMENRA</sequence>
<protein>
    <submittedName>
        <fullName evidence="2">Uncharacterized protein</fullName>
    </submittedName>
</protein>
<keyword evidence="1" id="KW-0812">Transmembrane</keyword>
<name>A0A212L572_9BACT</name>
<keyword evidence="1" id="KW-0472">Membrane</keyword>
<feature type="transmembrane region" description="Helical" evidence="1">
    <location>
        <begin position="74"/>
        <end position="94"/>
    </location>
</feature>
<evidence type="ECO:0000313" key="2">
    <source>
        <dbReference type="EMBL" id="SCM72724.1"/>
    </source>
</evidence>
<feature type="transmembrane region" description="Helical" evidence="1">
    <location>
        <begin position="42"/>
        <end position="62"/>
    </location>
</feature>
<organism evidence="2">
    <name type="scientific">uncultured Desulfovibrio sp</name>
    <dbReference type="NCBI Taxonomy" id="167968"/>
    <lineage>
        <taxon>Bacteria</taxon>
        <taxon>Pseudomonadati</taxon>
        <taxon>Thermodesulfobacteriota</taxon>
        <taxon>Desulfovibrionia</taxon>
        <taxon>Desulfovibrionales</taxon>
        <taxon>Desulfovibrionaceae</taxon>
        <taxon>Desulfovibrio</taxon>
        <taxon>environmental samples</taxon>
    </lineage>
</organism>